<organism evidence="1 4">
    <name type="scientific">Helicobacter muridarum</name>
    <dbReference type="NCBI Taxonomy" id="216"/>
    <lineage>
        <taxon>Bacteria</taxon>
        <taxon>Pseudomonadati</taxon>
        <taxon>Campylobacterota</taxon>
        <taxon>Epsilonproteobacteria</taxon>
        <taxon>Campylobacterales</taxon>
        <taxon>Helicobacteraceae</taxon>
        <taxon>Helicobacter</taxon>
    </lineage>
</organism>
<evidence type="ECO:0000313" key="4">
    <source>
        <dbReference type="Proteomes" id="UP000255139"/>
    </source>
</evidence>
<accession>A0A099TYS2</accession>
<dbReference type="AlphaFoldDB" id="A0A099TYS2"/>
<dbReference type="EMBL" id="JRPD02000001">
    <property type="protein sequence ID" value="TLE01664.1"/>
    <property type="molecule type" value="Genomic_DNA"/>
</dbReference>
<evidence type="ECO:0000313" key="2">
    <source>
        <dbReference type="EMBL" id="TLE01664.1"/>
    </source>
</evidence>
<gene>
    <name evidence="2" type="ORF">LS73_000560</name>
    <name evidence="1" type="ORF">NCTC12714_01093</name>
</gene>
<reference evidence="1 4" key="2">
    <citation type="submission" date="2018-06" db="EMBL/GenBank/DDBJ databases">
        <authorList>
            <consortium name="Pathogen Informatics"/>
            <person name="Doyle S."/>
        </authorList>
    </citation>
    <scope>NUCLEOTIDE SEQUENCE [LARGE SCALE GENOMIC DNA]</scope>
    <source>
        <strain evidence="1 4">NCTC12714</strain>
    </source>
</reference>
<proteinExistence type="predicted"/>
<dbReference type="STRING" id="216.LS73_08850"/>
<dbReference type="EMBL" id="UGJE01000002">
    <property type="protein sequence ID" value="STQ86288.1"/>
    <property type="molecule type" value="Genomic_DNA"/>
</dbReference>
<dbReference type="Proteomes" id="UP000255139">
    <property type="component" value="Unassembled WGS sequence"/>
</dbReference>
<dbReference type="RefSeq" id="WP_034559225.1">
    <property type="nucleotide sequence ID" value="NZ_FZML01000010.1"/>
</dbReference>
<dbReference type="Proteomes" id="UP000029922">
    <property type="component" value="Unassembled WGS sequence"/>
</dbReference>
<keyword evidence="4" id="KW-1185">Reference proteome</keyword>
<sequence length="103" mass="12070">MCILCGQMISSFHWSDMKEMDSQEYKRSKLKKARIISEILQFYGLYFKIWQNSKFIISDKKGKTIIVDDLGELWARVEEILGMSADPLDANLLRFLENTNSKQ</sequence>
<name>A0A099TYS2_9HELI</name>
<evidence type="ECO:0000313" key="3">
    <source>
        <dbReference type="Proteomes" id="UP000029922"/>
    </source>
</evidence>
<protein>
    <submittedName>
        <fullName evidence="1">Uncharacterized protein</fullName>
    </submittedName>
</protein>
<evidence type="ECO:0000313" key="1">
    <source>
        <dbReference type="EMBL" id="STQ86288.1"/>
    </source>
</evidence>
<dbReference type="OrthoDB" id="2086168at2"/>
<reference evidence="2 3" key="1">
    <citation type="journal article" date="2014" name="Genome Announc.">
        <title>Draft genome sequences of eight enterohepatic helicobacter species isolated from both laboratory and wild rodents.</title>
        <authorList>
            <person name="Sheh A."/>
            <person name="Shen Z."/>
            <person name="Fox J.G."/>
        </authorList>
    </citation>
    <scope>NUCLEOTIDE SEQUENCE [LARGE SCALE GENOMIC DNA]</scope>
    <source>
        <strain evidence="2 3">ST1</strain>
    </source>
</reference>